<comment type="caution">
    <text evidence="2">The sequence shown here is derived from an EMBL/GenBank/DDBJ whole genome shotgun (WGS) entry which is preliminary data.</text>
</comment>
<dbReference type="Proteomes" id="UP000070612">
    <property type="component" value="Unassembled WGS sequence"/>
</dbReference>
<keyword evidence="3" id="KW-1185">Reference proteome</keyword>
<dbReference type="EMBL" id="LGTW01000037">
    <property type="protein sequence ID" value="KWX19713.1"/>
    <property type="molecule type" value="Genomic_DNA"/>
</dbReference>
<keyword evidence="1" id="KW-0472">Membrane</keyword>
<evidence type="ECO:0000256" key="1">
    <source>
        <dbReference type="SAM" id="Phobius"/>
    </source>
</evidence>
<keyword evidence="1" id="KW-1133">Transmembrane helix</keyword>
<dbReference type="PATRIC" id="fig|59750.3.peg.5198"/>
<feature type="transmembrane region" description="Helical" evidence="1">
    <location>
        <begin position="12"/>
        <end position="34"/>
    </location>
</feature>
<gene>
    <name evidence="2" type="ORF">AFM11_34280</name>
</gene>
<keyword evidence="1" id="KW-0812">Transmembrane</keyword>
<proteinExistence type="predicted"/>
<protein>
    <recommendedName>
        <fullName evidence="4">Transmembrane protein</fullName>
    </recommendedName>
</protein>
<evidence type="ECO:0000313" key="3">
    <source>
        <dbReference type="Proteomes" id="UP000070612"/>
    </source>
</evidence>
<accession>A0A132PBK7</accession>
<evidence type="ECO:0000313" key="2">
    <source>
        <dbReference type="EMBL" id="KWX19713.1"/>
    </source>
</evidence>
<sequence length="264" mass="29677">MPESCIVKRLAWLPSWALWLLIVCVSATSAYFGSRAFGWSIDWGSIADWAAAGGAFFAALVALRIANQDRELRAIEQEEGREEASKIQARLVQVEATNNSYSPTVHVKVVNFGPLPVLDVDLVAASWIEHPEARWGTNWKWSGPIDRLGPIEPLTHGTSHRILHPRSAQDDETATYWKTATFDVCFAHRDRDVPILNAAATDDRRRPTRYEQLDMDLVIITVHFTTADGLRWQVIVQGGVGDDPVRVQPRSREDRWLARIGLSQ</sequence>
<name>A0A132PBK7_9MYCO</name>
<feature type="transmembrane region" description="Helical" evidence="1">
    <location>
        <begin position="46"/>
        <end position="66"/>
    </location>
</feature>
<reference evidence="2 3" key="1">
    <citation type="submission" date="2015-07" db="EMBL/GenBank/DDBJ databases">
        <title>A draft genome sequence of Mycobacterium wolinskyi.</title>
        <authorList>
            <person name="de Man T.J."/>
            <person name="Perry K.A."/>
            <person name="Coulliette A.D."/>
            <person name="Jensen B."/>
            <person name="Toney N.C."/>
            <person name="Limbago B.M."/>
            <person name="Noble-Wang J."/>
        </authorList>
    </citation>
    <scope>NUCLEOTIDE SEQUENCE [LARGE SCALE GENOMIC DNA]</scope>
    <source>
        <strain evidence="2 3">CDC_01</strain>
    </source>
</reference>
<organism evidence="2 3">
    <name type="scientific">Mycolicibacterium wolinskyi</name>
    <dbReference type="NCBI Taxonomy" id="59750"/>
    <lineage>
        <taxon>Bacteria</taxon>
        <taxon>Bacillati</taxon>
        <taxon>Actinomycetota</taxon>
        <taxon>Actinomycetes</taxon>
        <taxon>Mycobacteriales</taxon>
        <taxon>Mycobacteriaceae</taxon>
        <taxon>Mycolicibacterium</taxon>
    </lineage>
</organism>
<dbReference type="AlphaFoldDB" id="A0A132PBK7"/>
<evidence type="ECO:0008006" key="4">
    <source>
        <dbReference type="Google" id="ProtNLM"/>
    </source>
</evidence>